<dbReference type="InterPro" id="IPR006638">
    <property type="entry name" value="Elp3/MiaA/NifB-like_rSAM"/>
</dbReference>
<keyword evidence="7" id="KW-0411">Iron-sulfur</keyword>
<evidence type="ECO:0000259" key="9">
    <source>
        <dbReference type="PROSITE" id="PS51918"/>
    </source>
</evidence>
<evidence type="ECO:0000256" key="2">
    <source>
        <dbReference type="ARBA" id="ARBA00022603"/>
    </source>
</evidence>
<dbReference type="InterPro" id="IPR058240">
    <property type="entry name" value="rSAM_sf"/>
</dbReference>
<dbReference type="InterPro" id="IPR051198">
    <property type="entry name" value="BchE-like"/>
</dbReference>
<dbReference type="GO" id="GO:0003824">
    <property type="term" value="F:catalytic activity"/>
    <property type="evidence" value="ECO:0007669"/>
    <property type="project" value="InterPro"/>
</dbReference>
<dbReference type="KEGG" id="tbn:TBH_C2628"/>
<dbReference type="InterPro" id="IPR036724">
    <property type="entry name" value="Cobalamin-bd_sf"/>
</dbReference>
<dbReference type="InterPro" id="IPR023404">
    <property type="entry name" value="rSAM_horseshoe"/>
</dbReference>
<dbReference type="CDD" id="cd02068">
    <property type="entry name" value="radical_SAM_B12_BD"/>
    <property type="match status" value="1"/>
</dbReference>
<protein>
    <submittedName>
        <fullName evidence="10">Radical SAM domain protein</fullName>
    </submittedName>
</protein>
<dbReference type="Gene3D" id="3.40.50.280">
    <property type="entry name" value="Cobalamin-binding domain"/>
    <property type="match status" value="1"/>
</dbReference>
<dbReference type="CDD" id="cd01335">
    <property type="entry name" value="Radical_SAM"/>
    <property type="match status" value="1"/>
</dbReference>
<accession>A0A7U6JIH4</accession>
<dbReference type="EMBL" id="AP012273">
    <property type="protein sequence ID" value="BAO45534.1"/>
    <property type="molecule type" value="Genomic_DNA"/>
</dbReference>
<dbReference type="GO" id="GO:0031419">
    <property type="term" value="F:cobalamin binding"/>
    <property type="evidence" value="ECO:0007669"/>
    <property type="project" value="InterPro"/>
</dbReference>
<keyword evidence="11" id="KW-1185">Reference proteome</keyword>
<dbReference type="PANTHER" id="PTHR43409">
    <property type="entry name" value="ANAEROBIC MAGNESIUM-PROTOPORPHYRIN IX MONOMETHYL ESTER CYCLASE-RELATED"/>
    <property type="match status" value="1"/>
</dbReference>
<dbReference type="InterPro" id="IPR006158">
    <property type="entry name" value="Cobalamin-bd"/>
</dbReference>
<dbReference type="SUPFAM" id="SSF52242">
    <property type="entry name" value="Cobalamin (vitamin B12)-binding domain"/>
    <property type="match status" value="1"/>
</dbReference>
<comment type="cofactor">
    <cofactor evidence="1">
        <name>[4Fe-4S] cluster</name>
        <dbReference type="ChEBI" id="CHEBI:49883"/>
    </cofactor>
</comment>
<evidence type="ECO:0000313" key="11">
    <source>
        <dbReference type="Proteomes" id="UP000031631"/>
    </source>
</evidence>
<sequence length="519" mass="59328">MPLATGICLMNTPRVLLINPPQGYSPQSASFNTYFPLGILSIASMIRDHCELHILDCLVTDFAMEHRDGMDVFGTPMPAIERRIAELQPDIVGISMPFTAQAEYAEEVAALSRKAAPNALVVFGGPHATIRYEALLQSGKCDYVVVGEGEESFREFVQRFGAGQSLSSIEGVASMHAGLLMFKPREYLKQLDKFPFPAYDLIDFSDYLNSPYLYLSRSNFKGPQISIFTSRGCPYKCVFCSVALHMGRKYRWHSVEYVIEHLKLLQEQYGISQFHFEDDNLSLHKRRFEQILDGIIGNQMHIRWDTPNGVRGDTLNMRILKKIKKSGCKQLNIAVESGRQETLDKVIKKDTSLEYLIEVIRNCRKIRLRTALSFVIGFPGETLDDMRATTDLALKLLREADAIPSVLIATPLYGTELYEDALKHGYMEEDVRDRDLGMATQSHGAPLLATEDFSREDISRLMEEYNAAYSREILRYYLRHPVYAAWRVMNRPDLLKRLFRMVFKHVSVGESRWREKHQP</sequence>
<dbReference type="InterPro" id="IPR034466">
    <property type="entry name" value="Methyltransferase_Class_B"/>
</dbReference>
<feature type="domain" description="B12-binding" evidence="8">
    <location>
        <begin position="13"/>
        <end position="167"/>
    </location>
</feature>
<evidence type="ECO:0000256" key="7">
    <source>
        <dbReference type="ARBA" id="ARBA00023014"/>
    </source>
</evidence>
<proteinExistence type="predicted"/>
<dbReference type="SFLD" id="SFLDS00029">
    <property type="entry name" value="Radical_SAM"/>
    <property type="match status" value="1"/>
</dbReference>
<dbReference type="SFLD" id="SFLDG01123">
    <property type="entry name" value="methyltransferase_(Class_B)"/>
    <property type="match status" value="1"/>
</dbReference>
<dbReference type="SUPFAM" id="SSF102114">
    <property type="entry name" value="Radical SAM enzymes"/>
    <property type="match status" value="1"/>
</dbReference>
<name>A0A7U6JIH4_9GAMM</name>
<keyword evidence="3" id="KW-0808">Transferase</keyword>
<dbReference type="Gene3D" id="3.80.30.20">
    <property type="entry name" value="tm_1862 like domain"/>
    <property type="match status" value="1"/>
</dbReference>
<keyword evidence="4" id="KW-0949">S-adenosyl-L-methionine</keyword>
<dbReference type="PANTHER" id="PTHR43409:SF7">
    <property type="entry name" value="BLL1977 PROTEIN"/>
    <property type="match status" value="1"/>
</dbReference>
<dbReference type="Pfam" id="PF02310">
    <property type="entry name" value="B12-binding"/>
    <property type="match status" value="1"/>
</dbReference>
<dbReference type="SFLD" id="SFLDG01082">
    <property type="entry name" value="B12-binding_domain_containing"/>
    <property type="match status" value="1"/>
</dbReference>
<dbReference type="PROSITE" id="PS51332">
    <property type="entry name" value="B12_BINDING"/>
    <property type="match status" value="1"/>
</dbReference>
<keyword evidence="5" id="KW-0479">Metal-binding</keyword>
<organism evidence="10 11">
    <name type="scientific">Thiolapillus brandeum</name>
    <dbReference type="NCBI Taxonomy" id="1076588"/>
    <lineage>
        <taxon>Bacteria</taxon>
        <taxon>Pseudomonadati</taxon>
        <taxon>Pseudomonadota</taxon>
        <taxon>Gammaproteobacteria</taxon>
        <taxon>Chromatiales</taxon>
        <taxon>Sedimenticolaceae</taxon>
        <taxon>Thiolapillus</taxon>
    </lineage>
</organism>
<evidence type="ECO:0000313" key="10">
    <source>
        <dbReference type="EMBL" id="BAO45534.1"/>
    </source>
</evidence>
<dbReference type="GO" id="GO:0051539">
    <property type="term" value="F:4 iron, 4 sulfur cluster binding"/>
    <property type="evidence" value="ECO:0007669"/>
    <property type="project" value="UniProtKB-KW"/>
</dbReference>
<keyword evidence="2" id="KW-0489">Methyltransferase</keyword>
<reference evidence="10 11" key="1">
    <citation type="journal article" date="2014" name="PLoS ONE">
        <title>Physiological and genomic features of a novel sulfur-oxidizing gammaproteobacterium belonging to a previously uncultivated symbiotic lineage isolated from a hydrothermal vent.</title>
        <authorList>
            <person name="Nunoura T."/>
            <person name="Takaki Y."/>
            <person name="Kazama H."/>
            <person name="Kakuta J."/>
            <person name="Shimamura S."/>
            <person name="Makita H."/>
            <person name="Hirai M."/>
            <person name="Miyazaki M."/>
            <person name="Takai K."/>
        </authorList>
    </citation>
    <scope>NUCLEOTIDE SEQUENCE [LARGE SCALE GENOMIC DNA]</scope>
    <source>
        <strain evidence="10 11">Hiromi1</strain>
    </source>
</reference>
<dbReference type="AlphaFoldDB" id="A0A7U6JIH4"/>
<evidence type="ECO:0000256" key="3">
    <source>
        <dbReference type="ARBA" id="ARBA00022679"/>
    </source>
</evidence>
<evidence type="ECO:0000256" key="5">
    <source>
        <dbReference type="ARBA" id="ARBA00022723"/>
    </source>
</evidence>
<dbReference type="Proteomes" id="UP000031631">
    <property type="component" value="Chromosome"/>
</dbReference>
<dbReference type="PROSITE" id="PS51918">
    <property type="entry name" value="RADICAL_SAM"/>
    <property type="match status" value="1"/>
</dbReference>
<keyword evidence="6" id="KW-0408">Iron</keyword>
<evidence type="ECO:0000256" key="6">
    <source>
        <dbReference type="ARBA" id="ARBA00023004"/>
    </source>
</evidence>
<feature type="domain" description="Radical SAM core" evidence="9">
    <location>
        <begin position="219"/>
        <end position="447"/>
    </location>
</feature>
<evidence type="ECO:0000256" key="4">
    <source>
        <dbReference type="ARBA" id="ARBA00022691"/>
    </source>
</evidence>
<dbReference type="GO" id="GO:0046872">
    <property type="term" value="F:metal ion binding"/>
    <property type="evidence" value="ECO:0007669"/>
    <property type="project" value="UniProtKB-KW"/>
</dbReference>
<evidence type="ECO:0000259" key="8">
    <source>
        <dbReference type="PROSITE" id="PS51332"/>
    </source>
</evidence>
<gene>
    <name evidence="10" type="ORF">TBH_C2628</name>
</gene>
<dbReference type="Pfam" id="PF04055">
    <property type="entry name" value="Radical_SAM"/>
    <property type="match status" value="1"/>
</dbReference>
<evidence type="ECO:0000256" key="1">
    <source>
        <dbReference type="ARBA" id="ARBA00001966"/>
    </source>
</evidence>
<dbReference type="InterPro" id="IPR007197">
    <property type="entry name" value="rSAM"/>
</dbReference>
<dbReference type="SMART" id="SM00729">
    <property type="entry name" value="Elp3"/>
    <property type="match status" value="1"/>
</dbReference>